<evidence type="ECO:0000313" key="3">
    <source>
        <dbReference type="Proteomes" id="UP001283361"/>
    </source>
</evidence>
<keyword evidence="3" id="KW-1185">Reference proteome</keyword>
<accession>A0AAE0YH29</accession>
<comment type="caution">
    <text evidence="2">The sequence shown here is derived from an EMBL/GenBank/DDBJ whole genome shotgun (WGS) entry which is preliminary data.</text>
</comment>
<evidence type="ECO:0000256" key="1">
    <source>
        <dbReference type="SAM" id="MobiDB-lite"/>
    </source>
</evidence>
<evidence type="ECO:0000313" key="2">
    <source>
        <dbReference type="EMBL" id="KAK3744600.1"/>
    </source>
</evidence>
<proteinExistence type="predicted"/>
<feature type="compositionally biased region" description="Polar residues" evidence="1">
    <location>
        <begin position="95"/>
        <end position="110"/>
    </location>
</feature>
<protein>
    <submittedName>
        <fullName evidence="2">Uncharacterized protein</fullName>
    </submittedName>
</protein>
<dbReference type="EMBL" id="JAWDGP010006253">
    <property type="protein sequence ID" value="KAK3744600.1"/>
    <property type="molecule type" value="Genomic_DNA"/>
</dbReference>
<reference evidence="2" key="1">
    <citation type="journal article" date="2023" name="G3 (Bethesda)">
        <title>A reference genome for the long-term kleptoplast-retaining sea slug Elysia crispata morphotype clarki.</title>
        <authorList>
            <person name="Eastman K.E."/>
            <person name="Pendleton A.L."/>
            <person name="Shaikh M.A."/>
            <person name="Suttiyut T."/>
            <person name="Ogas R."/>
            <person name="Tomko P."/>
            <person name="Gavelis G."/>
            <person name="Widhalm J.R."/>
            <person name="Wisecaver J.H."/>
        </authorList>
    </citation>
    <scope>NUCLEOTIDE SEQUENCE</scope>
    <source>
        <strain evidence="2">ECLA1</strain>
    </source>
</reference>
<name>A0AAE0YH29_9GAST</name>
<organism evidence="2 3">
    <name type="scientific">Elysia crispata</name>
    <name type="common">lettuce slug</name>
    <dbReference type="NCBI Taxonomy" id="231223"/>
    <lineage>
        <taxon>Eukaryota</taxon>
        <taxon>Metazoa</taxon>
        <taxon>Spiralia</taxon>
        <taxon>Lophotrochozoa</taxon>
        <taxon>Mollusca</taxon>
        <taxon>Gastropoda</taxon>
        <taxon>Heterobranchia</taxon>
        <taxon>Euthyneura</taxon>
        <taxon>Panpulmonata</taxon>
        <taxon>Sacoglossa</taxon>
        <taxon>Placobranchoidea</taxon>
        <taxon>Plakobranchidae</taxon>
        <taxon>Elysia</taxon>
    </lineage>
</organism>
<dbReference type="Proteomes" id="UP001283361">
    <property type="component" value="Unassembled WGS sequence"/>
</dbReference>
<gene>
    <name evidence="2" type="ORF">RRG08_062250</name>
</gene>
<dbReference type="AlphaFoldDB" id="A0AAE0YH29"/>
<sequence>MFRLIKKCNPKCVIRKPQKVGNMQAAITPNLSQSDIFPPDLSNVDMSKVVTNSVLSSPIASSPPLGPSPPQTVQATLPPAETSLEYVTSPPAAISSENVTPHQQQPLLSL</sequence>
<feature type="region of interest" description="Disordered" evidence="1">
    <location>
        <begin position="57"/>
        <end position="110"/>
    </location>
</feature>